<evidence type="ECO:0000259" key="11">
    <source>
        <dbReference type="PROSITE" id="PS50026"/>
    </source>
</evidence>
<dbReference type="InterPro" id="IPR000800">
    <property type="entry name" value="Notch_dom"/>
</dbReference>
<evidence type="ECO:0000256" key="1">
    <source>
        <dbReference type="ARBA" id="ARBA00022692"/>
    </source>
</evidence>
<dbReference type="InterPro" id="IPR036420">
    <property type="entry name" value="BRCT_dom_sf"/>
</dbReference>
<feature type="compositionally biased region" description="Low complexity" evidence="9">
    <location>
        <begin position="2039"/>
        <end position="2049"/>
    </location>
</feature>
<name>A0AAE0VVZ9_9BIVA</name>
<dbReference type="CDD" id="cd17751">
    <property type="entry name" value="BRCT_microcephalin_rpt3"/>
    <property type="match status" value="1"/>
</dbReference>
<evidence type="ECO:0000256" key="9">
    <source>
        <dbReference type="SAM" id="MobiDB-lite"/>
    </source>
</evidence>
<feature type="disulfide bond" evidence="8">
    <location>
        <begin position="1313"/>
        <end position="1322"/>
    </location>
</feature>
<keyword evidence="8" id="KW-0245">EGF-like domain</keyword>
<feature type="transmembrane region" description="Helical" evidence="10">
    <location>
        <begin position="1792"/>
        <end position="1817"/>
    </location>
</feature>
<keyword evidence="3 10" id="KW-1133">Transmembrane helix</keyword>
<protein>
    <submittedName>
        <fullName evidence="14">Uncharacterized protein</fullName>
    </submittedName>
</protein>
<dbReference type="Pfam" id="PF00533">
    <property type="entry name" value="BRCT"/>
    <property type="match status" value="1"/>
</dbReference>
<dbReference type="Proteomes" id="UP001195483">
    <property type="component" value="Unassembled WGS sequence"/>
</dbReference>
<dbReference type="SUPFAM" id="SSF57196">
    <property type="entry name" value="EGF/Laminin"/>
    <property type="match status" value="1"/>
</dbReference>
<keyword evidence="6" id="KW-0325">Glycoprotein</keyword>
<feature type="domain" description="BRCT" evidence="12">
    <location>
        <begin position="743"/>
        <end position="814"/>
    </location>
</feature>
<feature type="domain" description="EGF-like" evidence="11">
    <location>
        <begin position="1287"/>
        <end position="1323"/>
    </location>
</feature>
<keyword evidence="1 10" id="KW-0812">Transmembrane</keyword>
<dbReference type="PANTHER" id="PTHR14625:SF3">
    <property type="entry name" value="MICROCEPHALIN"/>
    <property type="match status" value="1"/>
</dbReference>
<dbReference type="Gene3D" id="2.10.25.10">
    <property type="entry name" value="Laminin"/>
    <property type="match status" value="2"/>
</dbReference>
<evidence type="ECO:0000256" key="5">
    <source>
        <dbReference type="ARBA" id="ARBA00023157"/>
    </source>
</evidence>
<proteinExistence type="predicted"/>
<dbReference type="SMART" id="SM00004">
    <property type="entry name" value="NL"/>
    <property type="match status" value="2"/>
</dbReference>
<evidence type="ECO:0000256" key="6">
    <source>
        <dbReference type="ARBA" id="ARBA00023180"/>
    </source>
</evidence>
<dbReference type="PROSITE" id="PS50026">
    <property type="entry name" value="EGF_3"/>
    <property type="match status" value="2"/>
</dbReference>
<evidence type="ECO:0000313" key="15">
    <source>
        <dbReference type="Proteomes" id="UP001195483"/>
    </source>
</evidence>
<sequence length="2049" mass="224240">MKTENDGSHDRDEDLPATQILDDRVLKDVVAYVEVRSTNDNRSQAICKELEALGARVSKKFTDDVTHVIYKEGSKRTRNKAQKREVPMVSVLWIESCKHNQTHVSERLYPAILQENKGTPIILTRLKKAKSMQPKTFEDDLASSAERCLKKRRKGELDKLKSNENTPKFSPRLILALDTQHLSPEEGFVRTPVRLTIPDTPLSMRRKMERLKQAKINGSCTSPDDDEIQSSGEREPLQRQLFVQQPELISCEQTTGPVGTWYSGQTGPVLHKPEHADIGPGFDYSHDSGYKTLAPDIMNHIHYINHIHSSSFAVLTYVLQNYTSDFSVSTIDPERQAAVLSQNISCTECDEDPVPAEVREKFETIKNMGNKDSQGKSRRTTISSLQHLSTCQSVTESCLKKSLGSQCSENASTPPVINKAFNECTEDMNTNDIIDKHSHAVEVEIHRCKENVKVGQINKEENQKITSQPIVTENKKTLKKKLLYVKDTVTPPAMLIEPTKCSQYPSPALANIAVKGKRGRARGNSNTSIDTDGMTGYKRCQETGNNGVRKRKLNILEEDDNDSSCEQSNKKQNLNLQKSETCVSKEDNSGKSKCDEISVQKETEIIKSNITDNATMTDHNSFLSSTPETTIGLTLSIRETTLGLSMSTAFTDTTMPSILMPPRPSIDEFRLKRKKLRGMRQPFNDKNTENENLLGSDTFHNSDCRKCENACVCERSSQLKTHDSSLFGIKRPTLVMTSLHSCEQDVVIAVVKKLGGFIITEKVCETTTHVVSGEPRRTLNILHGLARGCWIISKDWVLHSLEAGRWLNENAFECYSDFPACRMTRETRERGLPVAARELFAELGHIFISNKTVPSRKHLIPLIKVCGGQVTSNLSKARLYLGSDFHPDVMSLKPLWILESFYLTSAQFPCEEYLIVIMDLRSGYIAILMIYVTFDVFTRYLVHGGNESTTTEGIASLTSTKLVELTTSLGTVQVNISSTIISSLGTPVSSNASMFSTTLGESGTSIPSTTFDASGTSIPSTTLDASGTSIPSTTFDASGTSIPSTTLSAIGASDSTSLTTKSSSTTTASGAVLFADIAPVNNSSTKFSNLVAADANTTLSASVASISSTTLSTIGTSTLLTTKSSSTTMASGAVQVAGTTPVNNSSTKFSDLVAAVANTTPSASVTFISSTILSTIGTSTLLTAKSSSTATTLQAVQQTEFSKELQTHCQDLNTPCMNNGTCTPEGTCLCLSSWTGRRCQYPCSLDACPSPKDVCIIDGTCNINGTAFCHNSTFCICFLGWNGSMCNISVCDNYYCYNGGKCQNNSGIAVCECVKGVTGHHCEHNMEYSCLNMSSGAVDRIISCIDNTGYYTLVCKPEWTGKNCETPINRTEFCTSNKCKSQHMGYCNAVCERGNCSQEYITPNATYAPTQCLFTLRNPFDMCNKSNCTEEFANGFCDDSCNNEACLFDGYDCIGGRDFLEDCSPYFITPCAYNLTFDGKCNTECNTTDCLYDGFDCALSGLSPLPGQLVIQMPSIHRNKNFVRKIGLLLRSGVNKTYSYKMNDKDVFAEYLTLTCSGLVNKKCFTSIQSAAKFLAAYVAKLEVSDLFVTDIFACEDGYYGDQGCQSQCSKGCKNSTSREVCHKYTGDCLDGCIDEFYGSMCDKKCNDNCGEGVGRRCHEDSGTCTYQCKKDYHGSKCDKNCNDKCLSSCYANGTCIGGCQGNLSYGFNCEEKCPTGCQNSTCDHLGKCPACMIGYYGDNCMEPCPKGCFEGCSQATGDCIICKSRHHGKKCEAGDVLHSKHQEGDPGKRDYTGVIVGVTASVFIIAGAILIAFLCWRRHQSGDYILDEEAGTKTNANLEAVTTVQDQNSHMANFASSKDAVDLDDMHDNSVYVGRSQASSVKFTDHEELTENSPETMLGTNYHSQIQPSEEITLTTDLDESNEKFVNSGRVDLNLPPPEYAAEIRDIDDQSSDDQEDAVARNSGLLVAGGAPLAASEASLLSKDTLDEPPQSDDEPPQPDDQFMFEDGNLPQVTEADFKKGNISDEEEEEEETRKSRSSSSSSSSDNN</sequence>
<dbReference type="SUPFAM" id="SSF90193">
    <property type="entry name" value="Notch domain"/>
    <property type="match status" value="1"/>
</dbReference>
<evidence type="ECO:0000256" key="2">
    <source>
        <dbReference type="ARBA" id="ARBA00022737"/>
    </source>
</evidence>
<reference evidence="14" key="2">
    <citation type="journal article" date="2021" name="Genome Biol. Evol.">
        <title>Developing a high-quality reference genome for a parasitic bivalve with doubly uniparental inheritance (Bivalvia: Unionida).</title>
        <authorList>
            <person name="Smith C.H."/>
        </authorList>
    </citation>
    <scope>NUCLEOTIDE SEQUENCE</scope>
    <source>
        <strain evidence="14">CHS0354</strain>
        <tissue evidence="14">Mantle</tissue>
    </source>
</reference>
<dbReference type="PROSITE" id="PS50172">
    <property type="entry name" value="BRCT"/>
    <property type="match status" value="2"/>
</dbReference>
<dbReference type="Pfam" id="PF00066">
    <property type="entry name" value="Notch"/>
    <property type="match status" value="2"/>
</dbReference>
<evidence type="ECO:0000256" key="4">
    <source>
        <dbReference type="ARBA" id="ARBA00023136"/>
    </source>
</evidence>
<evidence type="ECO:0000259" key="13">
    <source>
        <dbReference type="PROSITE" id="PS50258"/>
    </source>
</evidence>
<dbReference type="GO" id="GO:0000278">
    <property type="term" value="P:mitotic cell cycle"/>
    <property type="evidence" value="ECO:0007669"/>
    <property type="project" value="TreeGrafter"/>
</dbReference>
<dbReference type="Gene3D" id="4.10.470.20">
    <property type="match status" value="2"/>
</dbReference>
<feature type="domain" description="LNR" evidence="13">
    <location>
        <begin position="1423"/>
        <end position="1466"/>
    </location>
</feature>
<dbReference type="PANTHER" id="PTHR14625">
    <property type="entry name" value="MICROCEPHALIN"/>
    <property type="match status" value="1"/>
</dbReference>
<reference evidence="14" key="3">
    <citation type="submission" date="2023-05" db="EMBL/GenBank/DDBJ databases">
        <authorList>
            <person name="Smith C.H."/>
        </authorList>
    </citation>
    <scope>NUCLEOTIDE SEQUENCE</scope>
    <source>
        <strain evidence="14">CHS0354</strain>
        <tissue evidence="14">Mantle</tissue>
    </source>
</reference>
<feature type="region of interest" description="Disordered" evidence="9">
    <location>
        <begin position="1983"/>
        <end position="2049"/>
    </location>
</feature>
<dbReference type="PROSITE" id="PS00022">
    <property type="entry name" value="EGF_1"/>
    <property type="match status" value="2"/>
</dbReference>
<dbReference type="CDD" id="cd17736">
    <property type="entry name" value="BRCT_microcephalin_rpt2"/>
    <property type="match status" value="1"/>
</dbReference>
<evidence type="ECO:0000256" key="3">
    <source>
        <dbReference type="ARBA" id="ARBA00022989"/>
    </source>
</evidence>
<dbReference type="GO" id="GO:0012505">
    <property type="term" value="C:endomembrane system"/>
    <property type="evidence" value="ECO:0007669"/>
    <property type="project" value="UniProtKB-SubCell"/>
</dbReference>
<gene>
    <name evidence="14" type="ORF">CHS0354_019447</name>
</gene>
<evidence type="ECO:0000259" key="12">
    <source>
        <dbReference type="PROSITE" id="PS50172"/>
    </source>
</evidence>
<dbReference type="InterPro" id="IPR001357">
    <property type="entry name" value="BRCT_dom"/>
</dbReference>
<dbReference type="PRINTS" id="PR01452">
    <property type="entry name" value="LNOTCHREPEAT"/>
</dbReference>
<dbReference type="EMBL" id="JAEAOA010001195">
    <property type="protein sequence ID" value="KAK3592156.1"/>
    <property type="molecule type" value="Genomic_DNA"/>
</dbReference>
<dbReference type="Pfam" id="PF12738">
    <property type="entry name" value="PTCB-BRCT"/>
    <property type="match status" value="1"/>
</dbReference>
<feature type="domain" description="EGF-like" evidence="11">
    <location>
        <begin position="1205"/>
        <end position="1240"/>
    </location>
</feature>
<keyword evidence="2" id="KW-0677">Repeat</keyword>
<evidence type="ECO:0000313" key="14">
    <source>
        <dbReference type="EMBL" id="KAK3592156.1"/>
    </source>
</evidence>
<dbReference type="InterPro" id="IPR000742">
    <property type="entry name" value="EGF"/>
</dbReference>
<comment type="caution">
    <text evidence="14">The sequence shown here is derived from an EMBL/GenBank/DDBJ whole genome shotgun (WGS) entry which is preliminary data.</text>
</comment>
<evidence type="ECO:0000256" key="10">
    <source>
        <dbReference type="SAM" id="Phobius"/>
    </source>
</evidence>
<evidence type="ECO:0000256" key="7">
    <source>
        <dbReference type="ARBA" id="ARBA00046288"/>
    </source>
</evidence>
<dbReference type="SMART" id="SM00181">
    <property type="entry name" value="EGF"/>
    <property type="match status" value="6"/>
</dbReference>
<reference evidence="14" key="1">
    <citation type="journal article" date="2021" name="Genome Biol. Evol.">
        <title>A High-Quality Reference Genome for a Parasitic Bivalve with Doubly Uniparental Inheritance (Bivalvia: Unionida).</title>
        <authorList>
            <person name="Smith C.H."/>
        </authorList>
    </citation>
    <scope>NUCLEOTIDE SEQUENCE</scope>
    <source>
        <strain evidence="14">CHS0354</strain>
    </source>
</reference>
<organism evidence="14 15">
    <name type="scientific">Potamilus streckersoni</name>
    <dbReference type="NCBI Taxonomy" id="2493646"/>
    <lineage>
        <taxon>Eukaryota</taxon>
        <taxon>Metazoa</taxon>
        <taxon>Spiralia</taxon>
        <taxon>Lophotrochozoa</taxon>
        <taxon>Mollusca</taxon>
        <taxon>Bivalvia</taxon>
        <taxon>Autobranchia</taxon>
        <taxon>Heteroconchia</taxon>
        <taxon>Palaeoheterodonta</taxon>
        <taxon>Unionida</taxon>
        <taxon>Unionoidea</taxon>
        <taxon>Unionidae</taxon>
        <taxon>Ambleminae</taxon>
        <taxon>Lampsilini</taxon>
        <taxon>Potamilus</taxon>
    </lineage>
</organism>
<evidence type="ECO:0000256" key="8">
    <source>
        <dbReference type="PROSITE-ProRule" id="PRU00076"/>
    </source>
</evidence>
<dbReference type="InterPro" id="IPR022047">
    <property type="entry name" value="Microcephalin-like"/>
</dbReference>
<feature type="region of interest" description="Disordered" evidence="9">
    <location>
        <begin position="517"/>
        <end position="544"/>
    </location>
</feature>
<comment type="caution">
    <text evidence="8">Lacks conserved residue(s) required for the propagation of feature annotation.</text>
</comment>
<keyword evidence="15" id="KW-1185">Reference proteome</keyword>
<feature type="disulfide bond" evidence="8">
    <location>
        <begin position="1230"/>
        <end position="1239"/>
    </location>
</feature>
<accession>A0AAE0VVZ9</accession>
<dbReference type="PROSITE" id="PS50258">
    <property type="entry name" value="LNR"/>
    <property type="match status" value="1"/>
</dbReference>
<dbReference type="SMART" id="SM00292">
    <property type="entry name" value="BRCT"/>
    <property type="match status" value="3"/>
</dbReference>
<feature type="domain" description="BRCT" evidence="12">
    <location>
        <begin position="21"/>
        <end position="111"/>
    </location>
</feature>
<keyword evidence="5 8" id="KW-1015">Disulfide bond</keyword>
<comment type="subcellular location">
    <subcellularLocation>
        <location evidence="7">Endomembrane system</location>
        <topology evidence="7">Single-pass type I membrane protein</topology>
    </subcellularLocation>
</comment>
<dbReference type="Gene3D" id="3.40.50.10190">
    <property type="entry name" value="BRCT domain"/>
    <property type="match status" value="3"/>
</dbReference>
<dbReference type="SUPFAM" id="SSF52113">
    <property type="entry name" value="BRCT domain"/>
    <property type="match status" value="2"/>
</dbReference>
<dbReference type="CDD" id="cd17716">
    <property type="entry name" value="BRCT_microcephalin_rpt1"/>
    <property type="match status" value="1"/>
</dbReference>
<dbReference type="InterPro" id="IPR035993">
    <property type="entry name" value="Notch-like_dom_sf"/>
</dbReference>
<keyword evidence="4 10" id="KW-0472">Membrane</keyword>